<dbReference type="NCBIfam" id="TIGR02937">
    <property type="entry name" value="sigma70-ECF"/>
    <property type="match status" value="1"/>
</dbReference>
<evidence type="ECO:0000313" key="7">
    <source>
        <dbReference type="EMBL" id="MFD1331011.1"/>
    </source>
</evidence>
<dbReference type="InterPro" id="IPR013324">
    <property type="entry name" value="RNA_pol_sigma_r3/r4-like"/>
</dbReference>
<dbReference type="PANTHER" id="PTHR43133:SF62">
    <property type="entry name" value="RNA POLYMERASE SIGMA FACTOR SIGZ"/>
    <property type="match status" value="1"/>
</dbReference>
<dbReference type="InterPro" id="IPR013249">
    <property type="entry name" value="RNA_pol_sigma70_r4_t2"/>
</dbReference>
<keyword evidence="2" id="KW-0805">Transcription regulation</keyword>
<dbReference type="SUPFAM" id="SSF88659">
    <property type="entry name" value="Sigma3 and sigma4 domains of RNA polymerase sigma factors"/>
    <property type="match status" value="1"/>
</dbReference>
<evidence type="ECO:0000256" key="2">
    <source>
        <dbReference type="ARBA" id="ARBA00023015"/>
    </source>
</evidence>
<dbReference type="CDD" id="cd06171">
    <property type="entry name" value="Sigma70_r4"/>
    <property type="match status" value="1"/>
</dbReference>
<keyword evidence="8" id="KW-1185">Reference proteome</keyword>
<organism evidence="7 8">
    <name type="scientific">Methylopila musalis</name>
    <dbReference type="NCBI Taxonomy" id="1134781"/>
    <lineage>
        <taxon>Bacteria</taxon>
        <taxon>Pseudomonadati</taxon>
        <taxon>Pseudomonadota</taxon>
        <taxon>Alphaproteobacteria</taxon>
        <taxon>Hyphomicrobiales</taxon>
        <taxon>Methylopilaceae</taxon>
        <taxon>Methylopila</taxon>
    </lineage>
</organism>
<evidence type="ECO:0000313" key="8">
    <source>
        <dbReference type="Proteomes" id="UP001597171"/>
    </source>
</evidence>
<evidence type="ECO:0000256" key="3">
    <source>
        <dbReference type="ARBA" id="ARBA00023082"/>
    </source>
</evidence>
<dbReference type="Gene3D" id="1.10.10.10">
    <property type="entry name" value="Winged helix-like DNA-binding domain superfamily/Winged helix DNA-binding domain"/>
    <property type="match status" value="1"/>
</dbReference>
<evidence type="ECO:0000256" key="4">
    <source>
        <dbReference type="ARBA" id="ARBA00023163"/>
    </source>
</evidence>
<name>A0ABW3Z448_9HYPH</name>
<dbReference type="EMBL" id="JBHTMX010000011">
    <property type="protein sequence ID" value="MFD1331011.1"/>
    <property type="molecule type" value="Genomic_DNA"/>
</dbReference>
<evidence type="ECO:0000259" key="5">
    <source>
        <dbReference type="Pfam" id="PF04542"/>
    </source>
</evidence>
<protein>
    <submittedName>
        <fullName evidence="7">Sigma-70 family RNA polymerase sigma factor</fullName>
    </submittedName>
</protein>
<dbReference type="Proteomes" id="UP001597171">
    <property type="component" value="Unassembled WGS sequence"/>
</dbReference>
<dbReference type="InterPro" id="IPR039425">
    <property type="entry name" value="RNA_pol_sigma-70-like"/>
</dbReference>
<sequence>MAELVRRVACAQDRAAFEELFDHYAPRLASYLQRLGADESLAEEVTQDAMLALWRKAALFDPAKSSVSTWLFRIARNRRIDLLRRAGGTAVDLDDAIRLACDAPKPDAEIADRERDMLVRRAMTDLPSDQQRLVRLAFFEGLSHSEIAAHQGLPLGTVKSRIRLAFGRLRRRLGSDGIADAN</sequence>
<evidence type="ECO:0000259" key="6">
    <source>
        <dbReference type="Pfam" id="PF08281"/>
    </source>
</evidence>
<dbReference type="InterPro" id="IPR036388">
    <property type="entry name" value="WH-like_DNA-bd_sf"/>
</dbReference>
<feature type="domain" description="RNA polymerase sigma-70 region 2" evidence="5">
    <location>
        <begin position="20"/>
        <end position="87"/>
    </location>
</feature>
<dbReference type="SUPFAM" id="SSF88946">
    <property type="entry name" value="Sigma2 domain of RNA polymerase sigma factors"/>
    <property type="match status" value="1"/>
</dbReference>
<dbReference type="RefSeq" id="WP_378774213.1">
    <property type="nucleotide sequence ID" value="NZ_JBHTMX010000011.1"/>
</dbReference>
<accession>A0ABW3Z448</accession>
<feature type="domain" description="RNA polymerase sigma factor 70 region 4 type 2" evidence="6">
    <location>
        <begin position="118"/>
        <end position="167"/>
    </location>
</feature>
<comment type="caution">
    <text evidence="7">The sequence shown here is derived from an EMBL/GenBank/DDBJ whole genome shotgun (WGS) entry which is preliminary data.</text>
</comment>
<dbReference type="InterPro" id="IPR014284">
    <property type="entry name" value="RNA_pol_sigma-70_dom"/>
</dbReference>
<keyword evidence="4" id="KW-0804">Transcription</keyword>
<proteinExistence type="inferred from homology"/>
<comment type="similarity">
    <text evidence="1">Belongs to the sigma-70 factor family. ECF subfamily.</text>
</comment>
<gene>
    <name evidence="7" type="ORF">ACFQ4O_03270</name>
</gene>
<dbReference type="Pfam" id="PF08281">
    <property type="entry name" value="Sigma70_r4_2"/>
    <property type="match status" value="1"/>
</dbReference>
<reference evidence="8" key="1">
    <citation type="journal article" date="2019" name="Int. J. Syst. Evol. Microbiol.">
        <title>The Global Catalogue of Microorganisms (GCM) 10K type strain sequencing project: providing services to taxonomists for standard genome sequencing and annotation.</title>
        <authorList>
            <consortium name="The Broad Institute Genomics Platform"/>
            <consortium name="The Broad Institute Genome Sequencing Center for Infectious Disease"/>
            <person name="Wu L."/>
            <person name="Ma J."/>
        </authorList>
    </citation>
    <scope>NUCLEOTIDE SEQUENCE [LARGE SCALE GENOMIC DNA]</scope>
    <source>
        <strain evidence="8">CCUG 61696</strain>
    </source>
</reference>
<dbReference type="InterPro" id="IPR007627">
    <property type="entry name" value="RNA_pol_sigma70_r2"/>
</dbReference>
<dbReference type="Pfam" id="PF04542">
    <property type="entry name" value="Sigma70_r2"/>
    <property type="match status" value="1"/>
</dbReference>
<dbReference type="InterPro" id="IPR013325">
    <property type="entry name" value="RNA_pol_sigma_r2"/>
</dbReference>
<dbReference type="Gene3D" id="1.10.1740.10">
    <property type="match status" value="1"/>
</dbReference>
<evidence type="ECO:0000256" key="1">
    <source>
        <dbReference type="ARBA" id="ARBA00010641"/>
    </source>
</evidence>
<keyword evidence="3" id="KW-0731">Sigma factor</keyword>
<dbReference type="PANTHER" id="PTHR43133">
    <property type="entry name" value="RNA POLYMERASE ECF-TYPE SIGMA FACTO"/>
    <property type="match status" value="1"/>
</dbReference>